<evidence type="ECO:0008006" key="4">
    <source>
        <dbReference type="Google" id="ProtNLM"/>
    </source>
</evidence>
<feature type="transmembrane region" description="Helical" evidence="1">
    <location>
        <begin position="178"/>
        <end position="200"/>
    </location>
</feature>
<evidence type="ECO:0000313" key="2">
    <source>
        <dbReference type="EMBL" id="PIR96619.1"/>
    </source>
</evidence>
<keyword evidence="1" id="KW-0812">Transmembrane</keyword>
<keyword evidence="1" id="KW-0472">Membrane</keyword>
<sequence>MLIYFIIILAIVSRFIPHIPNFAPITALAIFSAAYLPWKKSLAITFGARLISDLFLGFFAWPMMIAVYASHLIGVLFGLWIRKAKDVIPRNSLSANSNETVIPEAANSSAGGEGLSGIHTAGSQTRIEVTKKKWFRIIASSLGTSIIFFLVTNFAFLYSSYPHDLSGIIQSYVNGLPFLRGTLMGDMFYSVALFGGYALAKNFQFSIFNFLKGND</sequence>
<reference evidence="3" key="1">
    <citation type="submission" date="2017-09" db="EMBL/GenBank/DDBJ databases">
        <title>Depth-based differentiation of microbial function through sediment-hosted aquifers and enrichment of novel symbionts in the deep terrestrial subsurface.</title>
        <authorList>
            <person name="Probst A.J."/>
            <person name="Ladd B."/>
            <person name="Jarett J.K."/>
            <person name="Geller-Mcgrath D.E."/>
            <person name="Sieber C.M.K."/>
            <person name="Emerson J.B."/>
            <person name="Anantharaman K."/>
            <person name="Thomas B.C."/>
            <person name="Malmstrom R."/>
            <person name="Stieglmeier M."/>
            <person name="Klingl A."/>
            <person name="Woyke T."/>
            <person name="Ryan C.M."/>
            <person name="Banfield J.F."/>
        </authorList>
    </citation>
    <scope>NUCLEOTIDE SEQUENCE [LARGE SCALE GENOMIC DNA]</scope>
</reference>
<keyword evidence="1" id="KW-1133">Transmembrane helix</keyword>
<accession>A0A2H0VE39</accession>
<dbReference type="Proteomes" id="UP000230922">
    <property type="component" value="Unassembled WGS sequence"/>
</dbReference>
<comment type="caution">
    <text evidence="2">The sequence shown here is derived from an EMBL/GenBank/DDBJ whole genome shotgun (WGS) entry which is preliminary data.</text>
</comment>
<proteinExistence type="predicted"/>
<dbReference type="EMBL" id="PFAK01000002">
    <property type="protein sequence ID" value="PIR96619.1"/>
    <property type="molecule type" value="Genomic_DNA"/>
</dbReference>
<gene>
    <name evidence="2" type="ORF">COT92_00145</name>
</gene>
<dbReference type="Pfam" id="PF20221">
    <property type="entry name" value="DUF6580"/>
    <property type="match status" value="2"/>
</dbReference>
<organism evidence="2 3">
    <name type="scientific">Candidatus Doudnabacteria bacterium CG10_big_fil_rev_8_21_14_0_10_42_18</name>
    <dbReference type="NCBI Taxonomy" id="1974552"/>
    <lineage>
        <taxon>Bacteria</taxon>
        <taxon>Candidatus Doudnaibacteriota</taxon>
    </lineage>
</organism>
<dbReference type="InterPro" id="IPR046487">
    <property type="entry name" value="DUF6580"/>
</dbReference>
<evidence type="ECO:0000313" key="3">
    <source>
        <dbReference type="Proteomes" id="UP000230922"/>
    </source>
</evidence>
<feature type="transmembrane region" description="Helical" evidence="1">
    <location>
        <begin position="21"/>
        <end position="38"/>
    </location>
</feature>
<evidence type="ECO:0000256" key="1">
    <source>
        <dbReference type="SAM" id="Phobius"/>
    </source>
</evidence>
<name>A0A2H0VE39_9BACT</name>
<dbReference type="AlphaFoldDB" id="A0A2H0VE39"/>
<feature type="transmembrane region" description="Helical" evidence="1">
    <location>
        <begin position="134"/>
        <end position="158"/>
    </location>
</feature>
<feature type="transmembrane region" description="Helical" evidence="1">
    <location>
        <begin position="58"/>
        <end position="81"/>
    </location>
</feature>
<protein>
    <recommendedName>
        <fullName evidence="4">ECF transporter S component</fullName>
    </recommendedName>
</protein>